<dbReference type="PROSITE" id="PS00137">
    <property type="entry name" value="SUBTILASE_HIS"/>
    <property type="match status" value="1"/>
</dbReference>
<evidence type="ECO:0000256" key="3">
    <source>
        <dbReference type="ARBA" id="ARBA00022801"/>
    </source>
</evidence>
<feature type="active site" description="Charge relay system" evidence="5">
    <location>
        <position position="226"/>
    </location>
</feature>
<evidence type="ECO:0000256" key="6">
    <source>
        <dbReference type="SAM" id="Phobius"/>
    </source>
</evidence>
<feature type="active site" description="Charge relay system" evidence="5">
    <location>
        <position position="303"/>
    </location>
</feature>
<dbReference type="InterPro" id="IPR036852">
    <property type="entry name" value="Peptidase_S8/S53_dom_sf"/>
</dbReference>
<gene>
    <name evidence="8" type="primary">vheA</name>
    <name evidence="8" type="ORF">VOLCADRAFT_127481</name>
</gene>
<dbReference type="KEGG" id="vcn:VOLCADRAFT_127481"/>
<dbReference type="GO" id="GO:0004252">
    <property type="term" value="F:serine-type endopeptidase activity"/>
    <property type="evidence" value="ECO:0007669"/>
    <property type="project" value="UniProtKB-UniRule"/>
</dbReference>
<comment type="similarity">
    <text evidence="1 5">Belongs to the peptidase S8 family.</text>
</comment>
<accession>D8UHN8</accession>
<feature type="active site" description="Charge relay system" evidence="5">
    <location>
        <position position="502"/>
    </location>
</feature>
<dbReference type="InParanoid" id="D8UHN8"/>
<keyword evidence="2 5" id="KW-0645">Protease</keyword>
<dbReference type="GO" id="GO:0006508">
    <property type="term" value="P:proteolysis"/>
    <property type="evidence" value="ECO:0007669"/>
    <property type="project" value="UniProtKB-KW"/>
</dbReference>
<evidence type="ECO:0000259" key="7">
    <source>
        <dbReference type="Pfam" id="PF00082"/>
    </source>
</evidence>
<feature type="domain" description="Peptidase S8/S53" evidence="7">
    <location>
        <begin position="219"/>
        <end position="541"/>
    </location>
</feature>
<dbReference type="InterPro" id="IPR051048">
    <property type="entry name" value="Peptidase_S8/S53_subtilisin"/>
</dbReference>
<dbReference type="RefSeq" id="XP_002958176.1">
    <property type="nucleotide sequence ID" value="XM_002958130.1"/>
</dbReference>
<dbReference type="AlphaFoldDB" id="D8UHN8"/>
<dbReference type="eggNOG" id="ENOG502SY8Q">
    <property type="taxonomic scope" value="Eukaryota"/>
</dbReference>
<feature type="transmembrane region" description="Helical" evidence="6">
    <location>
        <begin position="41"/>
        <end position="62"/>
    </location>
</feature>
<evidence type="ECO:0000256" key="1">
    <source>
        <dbReference type="ARBA" id="ARBA00011073"/>
    </source>
</evidence>
<evidence type="ECO:0000256" key="2">
    <source>
        <dbReference type="ARBA" id="ARBA00022670"/>
    </source>
</evidence>
<dbReference type="PRINTS" id="PR00723">
    <property type="entry name" value="SUBTILISIN"/>
</dbReference>
<dbReference type="InterPro" id="IPR022398">
    <property type="entry name" value="Peptidase_S8_His-AS"/>
</dbReference>
<keyword evidence="6" id="KW-0812">Transmembrane</keyword>
<keyword evidence="3 5" id="KW-0378">Hydrolase</keyword>
<evidence type="ECO:0000256" key="4">
    <source>
        <dbReference type="ARBA" id="ARBA00022825"/>
    </source>
</evidence>
<sequence>MKPGMWWKGSGSVAPSNVEDGFEEIHEERRGLSRWIRKHPVISSVSITFLILGLIAVIVVPITCSIHGCPPKKQERIENPLYDGAPFRLVVAFSNLDVDVADLVPKILQSYTSRVRMLLSNIQILEAVDEVILNAVISEIKKRTDIELLVRDFVLRAPTSVTEAISYGGSRRRLQQTSSDVGLNDPLLSRAYWFNKINVTGAWQLLGVNMSNPQQQLSDVVIAVTDSGANVTHPDLLGSFWNNPDEIDGDLADNDNNIFIDDFYGACFSTSQCSPTYSGNNASTCGIGRNTSSWNNIVDRVLHGTRIAGVIGAQPNNGIGIAGVAPCLRQMILKVTDETFNPTNPPYAFSDVVRAVDYAYGKGARIFSMSFGPNAKSSFTAFNKPGLDAAAFAYKTLFTKYNNALFVAAAGNEWTSLDTWRDANYTYPPCMVTTPNVLCVGGTTVNDTIFYAYLRNQDVGTNYGPNTVDMSAPGMDIFTTDQAYNFSSGQVEPTYISISGTSFSTPMVAAAAGLVLTALGGQSRATSSTPAIVKNLLVTNGDLLPSLQGRFRSGRRLNVGNAVAAALVTAQTNRTVVKRTSAFESVNTSVAFQGWEYTWWNGTYLDSPFDAADKSYNFVDFYVRNQPTSNFNVFRYSNSSYKMMATTMARIDTPGFYSIQYQASGISSRRWQLTVGENPLVWGEGANDTVGTVELIFPEPGFYEMTLWMFPENSSSLINFSWLTPLTPTTWSSPSFCWVLHSNPPSSRYYDPNIAAKPALWHVVWNEAASWSTFDTSNRGYFELNKSPLLYRGMQTTVTELSFANGTELRNALYGTGGSPSNNQTVVYGYARANLKPMTFSSGISFRLQGPHTRLYINDQLVFDFQHDSQVMTVSPCVTLQANLTHEVVFYFAARVDASNPVGLMWANCTGTEGITGTSSSYISLSNSLATNFFWAPTSIADLPRGFRCDAWPINFTNPLVNPTPAFGTPAALTWVYPRDCPASYRNGSECKMQTKLKDLFPNVTWTVWSIRCYTYYAGSLNKGITGALVPSGIISQNLAGVRVYYQGGSVFGSSFAPVNTRFPAGVYQLYVIEWTAINSQWNLLASQMVYDGATGAGSPVLTTNSTLMILPPAANATLSWREVTSA</sequence>
<dbReference type="Pfam" id="PF00082">
    <property type="entry name" value="Peptidase_S8"/>
    <property type="match status" value="1"/>
</dbReference>
<evidence type="ECO:0000313" key="9">
    <source>
        <dbReference type="Proteomes" id="UP000001058"/>
    </source>
</evidence>
<proteinExistence type="inferred from homology"/>
<dbReference type="Proteomes" id="UP000001058">
    <property type="component" value="Unassembled WGS sequence"/>
</dbReference>
<dbReference type="EMBL" id="GL378407">
    <property type="protein sequence ID" value="EFJ40801.1"/>
    <property type="molecule type" value="Genomic_DNA"/>
</dbReference>
<evidence type="ECO:0000256" key="5">
    <source>
        <dbReference type="PROSITE-ProRule" id="PRU01240"/>
    </source>
</evidence>
<protein>
    <submittedName>
        <fullName evidence="8">Subtilisin-like serine protease for hatching</fullName>
    </submittedName>
</protein>
<name>D8UHN8_VOLCA</name>
<keyword evidence="9" id="KW-1185">Reference proteome</keyword>
<dbReference type="InterPro" id="IPR000209">
    <property type="entry name" value="Peptidase_S8/S53_dom"/>
</dbReference>
<dbReference type="InterPro" id="IPR023828">
    <property type="entry name" value="Peptidase_S8_Ser-AS"/>
</dbReference>
<dbReference type="SUPFAM" id="SSF52743">
    <property type="entry name" value="Subtilisin-like"/>
    <property type="match status" value="1"/>
</dbReference>
<dbReference type="STRING" id="3068.D8UHN8"/>
<reference evidence="8 9" key="1">
    <citation type="journal article" date="2010" name="Science">
        <title>Genomic analysis of organismal complexity in the multicellular green alga Volvox carteri.</title>
        <authorList>
            <person name="Prochnik S.E."/>
            <person name="Umen J."/>
            <person name="Nedelcu A.M."/>
            <person name="Hallmann A."/>
            <person name="Miller S.M."/>
            <person name="Nishii I."/>
            <person name="Ferris P."/>
            <person name="Kuo A."/>
            <person name="Mitros T."/>
            <person name="Fritz-Laylin L.K."/>
            <person name="Hellsten U."/>
            <person name="Chapman J."/>
            <person name="Simakov O."/>
            <person name="Rensing S.A."/>
            <person name="Terry A."/>
            <person name="Pangilinan J."/>
            <person name="Kapitonov V."/>
            <person name="Jurka J."/>
            <person name="Salamov A."/>
            <person name="Shapiro H."/>
            <person name="Schmutz J."/>
            <person name="Grimwood J."/>
            <person name="Lindquist E."/>
            <person name="Lucas S."/>
            <person name="Grigoriev I.V."/>
            <person name="Schmitt R."/>
            <person name="Kirk D."/>
            <person name="Rokhsar D.S."/>
        </authorList>
    </citation>
    <scope>NUCLEOTIDE SEQUENCE [LARGE SCALE GENOMIC DNA]</scope>
    <source>
        <strain evidence="9">f. Nagariensis / Eve</strain>
    </source>
</reference>
<keyword evidence="4 5" id="KW-0720">Serine protease</keyword>
<dbReference type="OrthoDB" id="531541at2759"/>
<dbReference type="MEROPS" id="S08.145"/>
<dbReference type="InterPro" id="IPR015500">
    <property type="entry name" value="Peptidase_S8_subtilisin-rel"/>
</dbReference>
<keyword evidence="6" id="KW-1133">Transmembrane helix</keyword>
<dbReference type="PROSITE" id="PS00138">
    <property type="entry name" value="SUBTILASE_SER"/>
    <property type="match status" value="1"/>
</dbReference>
<organism evidence="9">
    <name type="scientific">Volvox carteri f. nagariensis</name>
    <dbReference type="NCBI Taxonomy" id="3068"/>
    <lineage>
        <taxon>Eukaryota</taxon>
        <taxon>Viridiplantae</taxon>
        <taxon>Chlorophyta</taxon>
        <taxon>core chlorophytes</taxon>
        <taxon>Chlorophyceae</taxon>
        <taxon>CS clade</taxon>
        <taxon>Chlamydomonadales</taxon>
        <taxon>Volvocaceae</taxon>
        <taxon>Volvox</taxon>
    </lineage>
</organism>
<dbReference type="PROSITE" id="PS51892">
    <property type="entry name" value="SUBTILASE"/>
    <property type="match status" value="1"/>
</dbReference>
<keyword evidence="6" id="KW-0472">Membrane</keyword>
<dbReference type="GeneID" id="9623254"/>
<dbReference type="PANTHER" id="PTHR43399:SF4">
    <property type="entry name" value="CELL WALL-ASSOCIATED PROTEASE"/>
    <property type="match status" value="1"/>
</dbReference>
<dbReference type="PANTHER" id="PTHR43399">
    <property type="entry name" value="SUBTILISIN-RELATED"/>
    <property type="match status" value="1"/>
</dbReference>
<evidence type="ECO:0000313" key="8">
    <source>
        <dbReference type="EMBL" id="EFJ40801.1"/>
    </source>
</evidence>
<dbReference type="Gene3D" id="3.40.50.200">
    <property type="entry name" value="Peptidase S8/S53 domain"/>
    <property type="match status" value="1"/>
</dbReference>